<feature type="domain" description="RecF/RecN/SMC N-terminal" evidence="11">
    <location>
        <begin position="3"/>
        <end position="490"/>
    </location>
</feature>
<evidence type="ECO:0000256" key="10">
    <source>
        <dbReference type="SAM" id="Coils"/>
    </source>
</evidence>
<name>A0A0X8JJ93_9BACT</name>
<reference evidence="13" key="1">
    <citation type="submission" date="2016-02" db="EMBL/GenBank/DDBJ databases">
        <authorList>
            <person name="Holder M.E."/>
            <person name="Ajami N.J."/>
            <person name="Petrosino J.F."/>
        </authorList>
    </citation>
    <scope>NUCLEOTIDE SEQUENCE [LARGE SCALE GENOMIC DNA]</scope>
    <source>
        <strain evidence="13">CCUG 45958</strain>
    </source>
</reference>
<dbReference type="PANTHER" id="PTHR11059:SF0">
    <property type="entry name" value="DNA REPAIR PROTEIN RECN"/>
    <property type="match status" value="1"/>
</dbReference>
<dbReference type="InterPro" id="IPR003395">
    <property type="entry name" value="RecF/RecN/SMC_N"/>
</dbReference>
<dbReference type="RefSeq" id="WP_062252056.1">
    <property type="nucleotide sequence ID" value="NZ_CP014229.1"/>
</dbReference>
<dbReference type="GO" id="GO:0006281">
    <property type="term" value="P:DNA repair"/>
    <property type="evidence" value="ECO:0007669"/>
    <property type="project" value="UniProtKB-KW"/>
</dbReference>
<keyword evidence="13" id="KW-1185">Reference proteome</keyword>
<dbReference type="KEGG" id="dfi:AXF13_06150"/>
<feature type="coiled-coil region" evidence="10">
    <location>
        <begin position="188"/>
        <end position="215"/>
    </location>
</feature>
<comment type="function">
    <text evidence="1 9">May be involved in recombinational repair of damaged DNA.</text>
</comment>
<keyword evidence="5 9" id="KW-0227">DNA damage</keyword>
<keyword evidence="4" id="KW-0547">Nucleotide-binding</keyword>
<evidence type="ECO:0000256" key="7">
    <source>
        <dbReference type="ARBA" id="ARBA00023204"/>
    </source>
</evidence>
<keyword evidence="7 9" id="KW-0234">DNA repair</keyword>
<dbReference type="EMBL" id="CP014229">
    <property type="protein sequence ID" value="AMD89726.1"/>
    <property type="molecule type" value="Genomic_DNA"/>
</dbReference>
<evidence type="ECO:0000256" key="2">
    <source>
        <dbReference type="ARBA" id="ARBA00009441"/>
    </source>
</evidence>
<dbReference type="GO" id="GO:0043590">
    <property type="term" value="C:bacterial nucleoid"/>
    <property type="evidence" value="ECO:0007669"/>
    <property type="project" value="TreeGrafter"/>
</dbReference>
<dbReference type="GO" id="GO:0005524">
    <property type="term" value="F:ATP binding"/>
    <property type="evidence" value="ECO:0007669"/>
    <property type="project" value="UniProtKB-KW"/>
</dbReference>
<evidence type="ECO:0000256" key="1">
    <source>
        <dbReference type="ARBA" id="ARBA00003618"/>
    </source>
</evidence>
<keyword evidence="6" id="KW-0067">ATP-binding</keyword>
<organism evidence="12 13">
    <name type="scientific">Desulfovibrio fairfieldensis</name>
    <dbReference type="NCBI Taxonomy" id="44742"/>
    <lineage>
        <taxon>Bacteria</taxon>
        <taxon>Pseudomonadati</taxon>
        <taxon>Thermodesulfobacteriota</taxon>
        <taxon>Desulfovibrionia</taxon>
        <taxon>Desulfovibrionales</taxon>
        <taxon>Desulfovibrionaceae</taxon>
        <taxon>Desulfovibrio</taxon>
    </lineage>
</organism>
<evidence type="ECO:0000256" key="9">
    <source>
        <dbReference type="PIRNR" id="PIRNR003128"/>
    </source>
</evidence>
<evidence type="ECO:0000256" key="3">
    <source>
        <dbReference type="ARBA" id="ARBA00021315"/>
    </source>
</evidence>
<dbReference type="AlphaFoldDB" id="A0A0X8JJ93"/>
<dbReference type="InterPro" id="IPR004604">
    <property type="entry name" value="DNA_recomb/repair_RecN"/>
</dbReference>
<evidence type="ECO:0000313" key="13">
    <source>
        <dbReference type="Proteomes" id="UP000069241"/>
    </source>
</evidence>
<comment type="similarity">
    <text evidence="2 9">Belongs to the RecN family.</text>
</comment>
<gene>
    <name evidence="12" type="ORF">AXF13_06150</name>
</gene>
<keyword evidence="10" id="KW-0175">Coiled coil</keyword>
<evidence type="ECO:0000259" key="11">
    <source>
        <dbReference type="Pfam" id="PF02463"/>
    </source>
</evidence>
<dbReference type="STRING" id="44742.AXF13_06150"/>
<dbReference type="GO" id="GO:0009432">
    <property type="term" value="P:SOS response"/>
    <property type="evidence" value="ECO:0007669"/>
    <property type="project" value="TreeGrafter"/>
</dbReference>
<dbReference type="Proteomes" id="UP000069241">
    <property type="component" value="Chromosome"/>
</dbReference>
<dbReference type="PIRSF" id="PIRSF003128">
    <property type="entry name" value="RecN"/>
    <property type="match status" value="1"/>
</dbReference>
<accession>A0A0X8JJ93</accession>
<dbReference type="CDD" id="cd03241">
    <property type="entry name" value="ABC_RecN"/>
    <property type="match status" value="2"/>
</dbReference>
<proteinExistence type="inferred from homology"/>
<dbReference type="PANTHER" id="PTHR11059">
    <property type="entry name" value="DNA REPAIR PROTEIN RECN"/>
    <property type="match status" value="1"/>
</dbReference>
<dbReference type="GO" id="GO:0006310">
    <property type="term" value="P:DNA recombination"/>
    <property type="evidence" value="ECO:0007669"/>
    <property type="project" value="InterPro"/>
</dbReference>
<dbReference type="Gene3D" id="3.40.50.300">
    <property type="entry name" value="P-loop containing nucleotide triphosphate hydrolases"/>
    <property type="match status" value="2"/>
</dbReference>
<evidence type="ECO:0000256" key="5">
    <source>
        <dbReference type="ARBA" id="ARBA00022763"/>
    </source>
</evidence>
<evidence type="ECO:0000256" key="6">
    <source>
        <dbReference type="ARBA" id="ARBA00022840"/>
    </source>
</evidence>
<sequence>MLEYLRIRNLALIEDMELDFSPGMNVLTGETGAGKSFILKALGFLLGDRLSAEMVRPGAQRAQVEALFTLDDQDLVLRRELLAESGRSRLYINDALSSQESLRDLRARLVTHTSQHGQQQLLQPAFQAKLMESAFPRPELLEERDALLGQLQEVSSRRKALSAKQASLADRRDLLEMQQQEIDKVSPEEGEEEHLEELRAQLRSQEHLRENYENALTLLHGEDGPGLLDMLGRFERLIHTMSRDDAVLAPEAEAVAALRQQLVHLGNHLRRPPLPDEEMDMDKVEERLFALAQLKRKLRRSLPEILALRGEIEENLSFLDVCALDLSRLAKEEAALAEKLAAVVERIRPVRREAASSFAHSLEDQLRDLGFSEQVRVIPDFVPQELWPGVADERVRILWAPNPGQPPQPLDRIASGGELSRFLLALTSVRRDAESATYIFDEVDAGVGGLTLNKLAEKLNALAEQRQMLLITHWPQLAARARKHFQISKVVREDATFTLCSPLDGPARHEELARMAGGGPQGEALARSLEA</sequence>
<evidence type="ECO:0000313" key="12">
    <source>
        <dbReference type="EMBL" id="AMD89726.1"/>
    </source>
</evidence>
<protein>
    <recommendedName>
        <fullName evidence="3 9">DNA repair protein RecN</fullName>
    </recommendedName>
    <alternativeName>
        <fullName evidence="8 9">Recombination protein N</fullName>
    </alternativeName>
</protein>
<dbReference type="InterPro" id="IPR027417">
    <property type="entry name" value="P-loop_NTPase"/>
</dbReference>
<evidence type="ECO:0000256" key="4">
    <source>
        <dbReference type="ARBA" id="ARBA00022741"/>
    </source>
</evidence>
<dbReference type="SUPFAM" id="SSF52540">
    <property type="entry name" value="P-loop containing nucleoside triphosphate hydrolases"/>
    <property type="match status" value="2"/>
</dbReference>
<dbReference type="Pfam" id="PF02463">
    <property type="entry name" value="SMC_N"/>
    <property type="match status" value="1"/>
</dbReference>
<evidence type="ECO:0000256" key="8">
    <source>
        <dbReference type="ARBA" id="ARBA00033408"/>
    </source>
</evidence>